<comment type="subcellular location">
    <subcellularLocation>
        <location evidence="1">Secreted</location>
    </subcellularLocation>
</comment>
<proteinExistence type="predicted"/>
<keyword evidence="6" id="KW-1185">Reference proteome</keyword>
<dbReference type="PANTHER" id="PTHR34216">
    <property type="match status" value="1"/>
</dbReference>
<feature type="chain" id="PRO_5028889402" evidence="3">
    <location>
        <begin position="31"/>
        <end position="298"/>
    </location>
</feature>
<dbReference type="AlphaFoldDB" id="A0A7G9WKJ8"/>
<name>A0A7G9WKJ8_9FIRM</name>
<feature type="domain" description="NodB homology" evidence="4">
    <location>
        <begin position="107"/>
        <end position="298"/>
    </location>
</feature>
<dbReference type="RefSeq" id="WP_212508279.1">
    <property type="nucleotide sequence ID" value="NZ_CP060696.1"/>
</dbReference>
<dbReference type="InterPro" id="IPR011330">
    <property type="entry name" value="Glyco_hydro/deAcase_b/a-brl"/>
</dbReference>
<evidence type="ECO:0000256" key="2">
    <source>
        <dbReference type="ARBA" id="ARBA00022729"/>
    </source>
</evidence>
<keyword evidence="2 3" id="KW-0732">Signal</keyword>
<dbReference type="Proteomes" id="UP000516046">
    <property type="component" value="Chromosome"/>
</dbReference>
<dbReference type="SUPFAM" id="SSF88713">
    <property type="entry name" value="Glycoside hydrolase/deacetylase"/>
    <property type="match status" value="1"/>
</dbReference>
<feature type="signal peptide" evidence="3">
    <location>
        <begin position="1"/>
        <end position="30"/>
    </location>
</feature>
<dbReference type="Pfam" id="PF01522">
    <property type="entry name" value="Polysacc_deac_1"/>
    <property type="match status" value="1"/>
</dbReference>
<dbReference type="GO" id="GO:0005576">
    <property type="term" value="C:extracellular region"/>
    <property type="evidence" value="ECO:0007669"/>
    <property type="project" value="UniProtKB-SubCell"/>
</dbReference>
<sequence length="298" mass="33310">MMLVKKKIRCAAVTLCALLAVLVAAFGFHANSVGKATAAAVRPPVGTSMPILMYHSMLPPTTMQGTYIVSPELFEQDLQYLKKEGYTTIVMQDLINYVNGTGTLPQKPIILTFDDGYFNNYKYAYPLLKKYNMKMVLSPIGICTEQFSKANSDHITYSHVTWKELNEMLSSGLVEVQNHTYNLHKSNGGRLGASKRRSESVADYQKMLLADLGHVQDLMYQNTGVRMNTFVYPFGAISEASSDVIKQLGFQATLTCSEKMNYITKDAECLYGLGRFLRPPKIPPAQFFAKKINVIPKK</sequence>
<gene>
    <name evidence="5" type="ORF">H6X83_06320</name>
</gene>
<dbReference type="PROSITE" id="PS51677">
    <property type="entry name" value="NODB"/>
    <property type="match status" value="1"/>
</dbReference>
<dbReference type="InterPro" id="IPR002509">
    <property type="entry name" value="NODB_dom"/>
</dbReference>
<evidence type="ECO:0000256" key="3">
    <source>
        <dbReference type="SAM" id="SignalP"/>
    </source>
</evidence>
<dbReference type="KEGG" id="caml:H6X83_06320"/>
<reference evidence="5 6" key="1">
    <citation type="submission" date="2020-08" db="EMBL/GenBank/DDBJ databases">
        <authorList>
            <person name="Ren C."/>
            <person name="Gu Y."/>
            <person name="Xu Y."/>
        </authorList>
    </citation>
    <scope>NUCLEOTIDE SEQUENCE [LARGE SCALE GENOMIC DNA]</scope>
    <source>
        <strain evidence="5 6">LBM18003</strain>
    </source>
</reference>
<evidence type="ECO:0000259" key="4">
    <source>
        <dbReference type="PROSITE" id="PS51677"/>
    </source>
</evidence>
<protein>
    <submittedName>
        <fullName evidence="5">Polysaccharide deacetylase family protein</fullName>
    </submittedName>
</protein>
<dbReference type="GO" id="GO:0005975">
    <property type="term" value="P:carbohydrate metabolic process"/>
    <property type="evidence" value="ECO:0007669"/>
    <property type="project" value="InterPro"/>
</dbReference>
<dbReference type="Gene3D" id="3.20.20.370">
    <property type="entry name" value="Glycoside hydrolase/deacetylase"/>
    <property type="match status" value="1"/>
</dbReference>
<organism evidence="5 6">
    <name type="scientific">Caproicibacterium amylolyticum</name>
    <dbReference type="NCBI Taxonomy" id="2766537"/>
    <lineage>
        <taxon>Bacteria</taxon>
        <taxon>Bacillati</taxon>
        <taxon>Bacillota</taxon>
        <taxon>Clostridia</taxon>
        <taxon>Eubacteriales</taxon>
        <taxon>Oscillospiraceae</taxon>
        <taxon>Caproicibacterium</taxon>
    </lineage>
</organism>
<accession>A0A7G9WKJ8</accession>
<dbReference type="PANTHER" id="PTHR34216:SF3">
    <property type="entry name" value="POLY-BETA-1,6-N-ACETYL-D-GLUCOSAMINE N-DEACETYLASE"/>
    <property type="match status" value="1"/>
</dbReference>
<evidence type="ECO:0000313" key="5">
    <source>
        <dbReference type="EMBL" id="QNO19210.1"/>
    </source>
</evidence>
<evidence type="ECO:0000313" key="6">
    <source>
        <dbReference type="Proteomes" id="UP000516046"/>
    </source>
</evidence>
<dbReference type="GO" id="GO:0016810">
    <property type="term" value="F:hydrolase activity, acting on carbon-nitrogen (but not peptide) bonds"/>
    <property type="evidence" value="ECO:0007669"/>
    <property type="project" value="InterPro"/>
</dbReference>
<dbReference type="EMBL" id="CP060696">
    <property type="protein sequence ID" value="QNO19210.1"/>
    <property type="molecule type" value="Genomic_DNA"/>
</dbReference>
<dbReference type="InterPro" id="IPR051398">
    <property type="entry name" value="Polysacch_Deacetylase"/>
</dbReference>
<evidence type="ECO:0000256" key="1">
    <source>
        <dbReference type="ARBA" id="ARBA00004613"/>
    </source>
</evidence>